<keyword evidence="2" id="KW-1185">Reference proteome</keyword>
<proteinExistence type="predicted"/>
<evidence type="ECO:0000313" key="1">
    <source>
        <dbReference type="EMBL" id="KAJ4433579.1"/>
    </source>
</evidence>
<organism evidence="1 2">
    <name type="scientific">Periplaneta americana</name>
    <name type="common">American cockroach</name>
    <name type="synonym">Blatta americana</name>
    <dbReference type="NCBI Taxonomy" id="6978"/>
    <lineage>
        <taxon>Eukaryota</taxon>
        <taxon>Metazoa</taxon>
        <taxon>Ecdysozoa</taxon>
        <taxon>Arthropoda</taxon>
        <taxon>Hexapoda</taxon>
        <taxon>Insecta</taxon>
        <taxon>Pterygota</taxon>
        <taxon>Neoptera</taxon>
        <taxon>Polyneoptera</taxon>
        <taxon>Dictyoptera</taxon>
        <taxon>Blattodea</taxon>
        <taxon>Blattoidea</taxon>
        <taxon>Blattidae</taxon>
        <taxon>Blattinae</taxon>
        <taxon>Periplaneta</taxon>
    </lineage>
</organism>
<name>A0ABQ8SI69_PERAM</name>
<gene>
    <name evidence="1" type="ORF">ANN_15888</name>
</gene>
<dbReference type="Proteomes" id="UP001148838">
    <property type="component" value="Unassembled WGS sequence"/>
</dbReference>
<evidence type="ECO:0000313" key="2">
    <source>
        <dbReference type="Proteomes" id="UP001148838"/>
    </source>
</evidence>
<protein>
    <recommendedName>
        <fullName evidence="3">Per a allergen</fullName>
    </recommendedName>
</protein>
<evidence type="ECO:0008006" key="3">
    <source>
        <dbReference type="Google" id="ProtNLM"/>
    </source>
</evidence>
<comment type="caution">
    <text evidence="1">The sequence shown here is derived from an EMBL/GenBank/DDBJ whole genome shotgun (WGS) entry which is preliminary data.</text>
</comment>
<reference evidence="1 2" key="1">
    <citation type="journal article" date="2022" name="Allergy">
        <title>Genome assembly and annotation of Periplaneta americana reveal a comprehensive cockroach allergen profile.</title>
        <authorList>
            <person name="Wang L."/>
            <person name="Xiong Q."/>
            <person name="Saelim N."/>
            <person name="Wang L."/>
            <person name="Nong W."/>
            <person name="Wan A.T."/>
            <person name="Shi M."/>
            <person name="Liu X."/>
            <person name="Cao Q."/>
            <person name="Hui J.H.L."/>
            <person name="Sookrung N."/>
            <person name="Leung T.F."/>
            <person name="Tungtrongchitr A."/>
            <person name="Tsui S.K.W."/>
        </authorList>
    </citation>
    <scope>NUCLEOTIDE SEQUENCE [LARGE SCALE GENOMIC DNA]</scope>
    <source>
        <strain evidence="1">PWHHKU_190912</strain>
    </source>
</reference>
<dbReference type="EMBL" id="JAJSOF020000027">
    <property type="protein sequence ID" value="KAJ4433579.1"/>
    <property type="molecule type" value="Genomic_DNA"/>
</dbReference>
<sequence length="168" mass="17533">MHCLIQRSSAQSTLGLASLARGEHTALCGLACCGRECPGGGVKPLQSLIKWGRAPCKALSGVFSCEGGGCRPDRETELKNGLGSVLRACYGVSGVWDVEGASVREFRERGLWLRCGVSALIGEAYGKAATVVNATSGFAKTGIGPLDRNVFQDSDFAPAAVNHTMTLT</sequence>
<accession>A0ABQ8SI69</accession>